<dbReference type="EMBL" id="FSRK01000001">
    <property type="protein sequence ID" value="SIO02822.1"/>
    <property type="molecule type" value="Genomic_DNA"/>
</dbReference>
<feature type="transmembrane region" description="Helical" evidence="1">
    <location>
        <begin position="44"/>
        <end position="65"/>
    </location>
</feature>
<dbReference type="RefSeq" id="WP_074234573.1">
    <property type="nucleotide sequence ID" value="NZ_FSRK01000001.1"/>
</dbReference>
<feature type="transmembrane region" description="Helical" evidence="1">
    <location>
        <begin position="86"/>
        <end position="105"/>
    </location>
</feature>
<gene>
    <name evidence="2" type="ORF">SAMN05444409_1665</name>
</gene>
<dbReference type="Pfam" id="PF10067">
    <property type="entry name" value="DUF2306"/>
    <property type="match status" value="1"/>
</dbReference>
<sequence length="213" mass="24413">MKKLLFVLICILALMIGAYPLTYAFVDHKNTFLHTKAPELLANLVWKATFFLHIIFAGLSLLIGWTQFGSKFRNKHLKLHRMLGKIYIISALIGSLSGIYLGFYANEGAAAALGFISLGLVWFIFTFNAFLAIRKRNIIAHQQLMIYSYACTFAAVTLRLWYPLLVKITDDNSFSYITVAWLCWIPNIFVAYFINKKNKIADESLIKFTRQDH</sequence>
<keyword evidence="3" id="KW-1185">Reference proteome</keyword>
<evidence type="ECO:0000313" key="2">
    <source>
        <dbReference type="EMBL" id="SIO02822.1"/>
    </source>
</evidence>
<keyword evidence="1" id="KW-0472">Membrane</keyword>
<name>A0A1N6G5Z2_9FLAO</name>
<dbReference type="AlphaFoldDB" id="A0A1N6G5Z2"/>
<dbReference type="InterPro" id="IPR018750">
    <property type="entry name" value="DUF2306_membrane"/>
</dbReference>
<dbReference type="Proteomes" id="UP000185207">
    <property type="component" value="Unassembled WGS sequence"/>
</dbReference>
<feature type="transmembrane region" description="Helical" evidence="1">
    <location>
        <begin position="111"/>
        <end position="132"/>
    </location>
</feature>
<keyword evidence="1" id="KW-0812">Transmembrane</keyword>
<accession>A0A1N6G5Z2</accession>
<dbReference type="STRING" id="1416779.SAMN05444409_1665"/>
<protein>
    <submittedName>
        <fullName evidence="2">Predicted membrane protein</fullName>
    </submittedName>
</protein>
<organism evidence="2 3">
    <name type="scientific">Epilithonimonas zeae</name>
    <dbReference type="NCBI Taxonomy" id="1416779"/>
    <lineage>
        <taxon>Bacteria</taxon>
        <taxon>Pseudomonadati</taxon>
        <taxon>Bacteroidota</taxon>
        <taxon>Flavobacteriia</taxon>
        <taxon>Flavobacteriales</taxon>
        <taxon>Weeksellaceae</taxon>
        <taxon>Chryseobacterium group</taxon>
        <taxon>Epilithonimonas</taxon>
    </lineage>
</organism>
<evidence type="ECO:0000256" key="1">
    <source>
        <dbReference type="SAM" id="Phobius"/>
    </source>
</evidence>
<keyword evidence="1" id="KW-1133">Transmembrane helix</keyword>
<reference evidence="3" key="1">
    <citation type="submission" date="2016-11" db="EMBL/GenBank/DDBJ databases">
        <authorList>
            <person name="Varghese N."/>
            <person name="Submissions S."/>
        </authorList>
    </citation>
    <scope>NUCLEOTIDE SEQUENCE [LARGE SCALE GENOMIC DNA]</scope>
    <source>
        <strain evidence="3">DSM 27623</strain>
    </source>
</reference>
<evidence type="ECO:0000313" key="3">
    <source>
        <dbReference type="Proteomes" id="UP000185207"/>
    </source>
</evidence>
<dbReference type="OrthoDB" id="6385003at2"/>
<proteinExistence type="predicted"/>
<feature type="transmembrane region" description="Helical" evidence="1">
    <location>
        <begin position="174"/>
        <end position="194"/>
    </location>
</feature>
<feature type="transmembrane region" description="Helical" evidence="1">
    <location>
        <begin position="144"/>
        <end position="162"/>
    </location>
</feature>